<dbReference type="CDD" id="cd06750">
    <property type="entry name" value="PDZ_shroom2_3_4-like"/>
    <property type="match status" value="1"/>
</dbReference>
<accession>A0AAY4CX39</accession>
<keyword evidence="7" id="KW-0206">Cytoskeleton</keyword>
<evidence type="ECO:0000256" key="5">
    <source>
        <dbReference type="ARBA" id="ARBA00022553"/>
    </source>
</evidence>
<evidence type="ECO:0000256" key="7">
    <source>
        <dbReference type="ARBA" id="ARBA00023212"/>
    </source>
</evidence>
<reference evidence="9" key="2">
    <citation type="submission" date="2025-08" db="UniProtKB">
        <authorList>
            <consortium name="Ensembl"/>
        </authorList>
    </citation>
    <scope>IDENTIFICATION</scope>
</reference>
<keyword evidence="6" id="KW-0009">Actin-binding</keyword>
<proteinExistence type="inferred from homology"/>
<dbReference type="FunFam" id="2.30.42.10:FF:000100">
    <property type="entry name" value="Shroom family member 2"/>
    <property type="match status" value="1"/>
</dbReference>
<comment type="subcellular location">
    <subcellularLocation>
        <location evidence="1">Cytoplasm</location>
        <location evidence="1">Cytoskeleton</location>
    </subcellularLocation>
</comment>
<dbReference type="Proteomes" id="UP000694580">
    <property type="component" value="Chromosome 5"/>
</dbReference>
<evidence type="ECO:0000313" key="10">
    <source>
        <dbReference type="Proteomes" id="UP000694580"/>
    </source>
</evidence>
<evidence type="ECO:0000256" key="3">
    <source>
        <dbReference type="ARBA" id="ARBA00022473"/>
    </source>
</evidence>
<sequence length="105" mass="11465">MEVLRDSRGWTHVELVLSGGAPWGFTLKGGREHREPLLVTKVEEGCKAAVAGVLIGDEIVSINAVPLTGYRQEAISLVKRSHNALTLVVRRFASLPIFPCNAKLF</sequence>
<organism evidence="9 10">
    <name type="scientific">Denticeps clupeoides</name>
    <name type="common">denticle herring</name>
    <dbReference type="NCBI Taxonomy" id="299321"/>
    <lineage>
        <taxon>Eukaryota</taxon>
        <taxon>Metazoa</taxon>
        <taxon>Chordata</taxon>
        <taxon>Craniata</taxon>
        <taxon>Vertebrata</taxon>
        <taxon>Euteleostomi</taxon>
        <taxon>Actinopterygii</taxon>
        <taxon>Neopterygii</taxon>
        <taxon>Teleostei</taxon>
        <taxon>Clupei</taxon>
        <taxon>Clupeiformes</taxon>
        <taxon>Denticipitoidei</taxon>
        <taxon>Denticipitidae</taxon>
        <taxon>Denticeps</taxon>
    </lineage>
</organism>
<keyword evidence="5" id="KW-0597">Phosphoprotein</keyword>
<dbReference type="SUPFAM" id="SSF50156">
    <property type="entry name" value="PDZ domain-like"/>
    <property type="match status" value="1"/>
</dbReference>
<dbReference type="AlphaFoldDB" id="A0AAY4CX39"/>
<keyword evidence="10" id="KW-1185">Reference proteome</keyword>
<dbReference type="Pfam" id="PF00595">
    <property type="entry name" value="PDZ"/>
    <property type="match status" value="1"/>
</dbReference>
<dbReference type="GO" id="GO:0043296">
    <property type="term" value="C:apical junction complex"/>
    <property type="evidence" value="ECO:0007669"/>
    <property type="project" value="TreeGrafter"/>
</dbReference>
<dbReference type="InterPro" id="IPR027685">
    <property type="entry name" value="Shroom_fam"/>
</dbReference>
<evidence type="ECO:0000256" key="4">
    <source>
        <dbReference type="ARBA" id="ARBA00022490"/>
    </source>
</evidence>
<dbReference type="Ensembl" id="ENSDCDT00010047423.1">
    <property type="protein sequence ID" value="ENSDCDP00010037832.1"/>
    <property type="gene ID" value="ENSDCDG00010024583.1"/>
</dbReference>
<dbReference type="GO" id="GO:0007015">
    <property type="term" value="P:actin filament organization"/>
    <property type="evidence" value="ECO:0007669"/>
    <property type="project" value="TreeGrafter"/>
</dbReference>
<reference evidence="9" key="3">
    <citation type="submission" date="2025-09" db="UniProtKB">
        <authorList>
            <consortium name="Ensembl"/>
        </authorList>
    </citation>
    <scope>IDENTIFICATION</scope>
</reference>
<dbReference type="PANTHER" id="PTHR15012">
    <property type="entry name" value="APICAL PROTEIN/SHROOM-RELATED"/>
    <property type="match status" value="1"/>
</dbReference>
<dbReference type="InterPro" id="IPR001478">
    <property type="entry name" value="PDZ"/>
</dbReference>
<dbReference type="PROSITE" id="PS50106">
    <property type="entry name" value="PDZ"/>
    <property type="match status" value="1"/>
</dbReference>
<evidence type="ECO:0000256" key="6">
    <source>
        <dbReference type="ARBA" id="ARBA00023203"/>
    </source>
</evidence>
<comment type="similarity">
    <text evidence="2">Belongs to the shroom family.</text>
</comment>
<keyword evidence="4" id="KW-0963">Cytoplasm</keyword>
<protein>
    <recommendedName>
        <fullName evidence="8">PDZ domain-containing protein</fullName>
    </recommendedName>
</protein>
<evidence type="ECO:0000313" key="9">
    <source>
        <dbReference type="Ensembl" id="ENSDCDP00010037832.1"/>
    </source>
</evidence>
<name>A0AAY4CX39_9TELE</name>
<dbReference type="SMART" id="SM00228">
    <property type="entry name" value="PDZ"/>
    <property type="match status" value="1"/>
</dbReference>
<dbReference type="PANTHER" id="PTHR15012:SF38">
    <property type="entry name" value="PROTEIN SHROOM2-LIKE ISOFORM X1"/>
    <property type="match status" value="1"/>
</dbReference>
<evidence type="ECO:0000259" key="8">
    <source>
        <dbReference type="PROSITE" id="PS50106"/>
    </source>
</evidence>
<dbReference type="Gene3D" id="2.30.42.10">
    <property type="match status" value="1"/>
</dbReference>
<dbReference type="GeneTree" id="ENSGT00940000155212"/>
<dbReference type="GO" id="GO:0030864">
    <property type="term" value="C:cortical actin cytoskeleton"/>
    <property type="evidence" value="ECO:0007669"/>
    <property type="project" value="TreeGrafter"/>
</dbReference>
<keyword evidence="3" id="KW-0217">Developmental protein</keyword>
<evidence type="ECO:0000256" key="2">
    <source>
        <dbReference type="ARBA" id="ARBA00006469"/>
    </source>
</evidence>
<dbReference type="GO" id="GO:0016324">
    <property type="term" value="C:apical plasma membrane"/>
    <property type="evidence" value="ECO:0007669"/>
    <property type="project" value="TreeGrafter"/>
</dbReference>
<evidence type="ECO:0000256" key="1">
    <source>
        <dbReference type="ARBA" id="ARBA00004245"/>
    </source>
</evidence>
<dbReference type="GO" id="GO:0051015">
    <property type="term" value="F:actin filament binding"/>
    <property type="evidence" value="ECO:0007669"/>
    <property type="project" value="InterPro"/>
</dbReference>
<dbReference type="GO" id="GO:0005912">
    <property type="term" value="C:adherens junction"/>
    <property type="evidence" value="ECO:0007669"/>
    <property type="project" value="TreeGrafter"/>
</dbReference>
<feature type="domain" description="PDZ" evidence="8">
    <location>
        <begin position="12"/>
        <end position="93"/>
    </location>
</feature>
<reference evidence="9 10" key="1">
    <citation type="submission" date="2020-06" db="EMBL/GenBank/DDBJ databases">
        <authorList>
            <consortium name="Wellcome Sanger Institute Data Sharing"/>
        </authorList>
    </citation>
    <scope>NUCLEOTIDE SEQUENCE [LARGE SCALE GENOMIC DNA]</scope>
</reference>
<dbReference type="InterPro" id="IPR036034">
    <property type="entry name" value="PDZ_sf"/>
</dbReference>